<gene>
    <name evidence="2" type="ORF">L860_14695</name>
</gene>
<keyword evidence="1" id="KW-1133">Transmembrane helix</keyword>
<proteinExistence type="predicted"/>
<sequence length="92" mass="9999">MGVCRGILGRGLLFPRLVPRGIRGRATGRIRAGRGMVTGRLLLPGRIPTRTMMIRPGVVALVHIVVVRPGPVMVLFSVGMMPTRRMFVRVAG</sequence>
<comment type="caution">
    <text evidence="2">The sequence shown here is derived from an EMBL/GenBank/DDBJ whole genome shotgun (WGS) entry which is preliminary data.</text>
</comment>
<keyword evidence="1" id="KW-0812">Transmembrane</keyword>
<organism evidence="2">
    <name type="scientific">Cutibacterium granulosum DSM 20700</name>
    <dbReference type="NCBI Taxonomy" id="1160719"/>
    <lineage>
        <taxon>Bacteria</taxon>
        <taxon>Bacillati</taxon>
        <taxon>Actinomycetota</taxon>
        <taxon>Actinomycetes</taxon>
        <taxon>Propionibacteriales</taxon>
        <taxon>Propionibacteriaceae</taxon>
        <taxon>Cutibacterium</taxon>
    </lineage>
</organism>
<name>A0A9X5LQU3_9ACTN</name>
<reference evidence="2" key="1">
    <citation type="submission" date="2014-05" db="EMBL/GenBank/DDBJ databases">
        <authorList>
            <person name="Jahns A.C."/>
            <person name="Eilers H."/>
            <person name="Alexeyev O.A."/>
        </authorList>
    </citation>
    <scope>NUCLEOTIDE SEQUENCE [LARGE SCALE GENOMIC DNA]</scope>
    <source>
        <strain evidence="2">DSM 20700</strain>
    </source>
</reference>
<dbReference type="EMBL" id="JNBU01000094">
    <property type="protein sequence ID" value="OCT41771.1"/>
    <property type="molecule type" value="Genomic_DNA"/>
</dbReference>
<dbReference type="AlphaFoldDB" id="A0A9X5LQU3"/>
<accession>A0A9X5LQU3</accession>
<keyword evidence="1" id="KW-0472">Membrane</keyword>
<protein>
    <submittedName>
        <fullName evidence="2">Uncharacterized protein</fullName>
    </submittedName>
</protein>
<evidence type="ECO:0000256" key="1">
    <source>
        <dbReference type="SAM" id="Phobius"/>
    </source>
</evidence>
<feature type="transmembrane region" description="Helical" evidence="1">
    <location>
        <begin position="58"/>
        <end position="79"/>
    </location>
</feature>
<evidence type="ECO:0000313" key="2">
    <source>
        <dbReference type="EMBL" id="OCT41771.1"/>
    </source>
</evidence>